<keyword evidence="2" id="KW-0732">Signal</keyword>
<sequence length="352" mass="39145">MKKILIALATFSIVVACGDQNKKKDDQSSTAETTTSQVVNVYTHRHYEPDQNIFKMFEEKTGIKVKVINASADELIQKMKMEGKQSPADVLITVDAGRLSRAKDEGLLQSIESDILEKEIPSHLQDVDNQWFGLTKRARIIAYAKDRVKPEDLSTYEDLVNKKWKGKILVRSSSNIYNQSLMASIIANNGEAAAKSWAEGVVANMARSPKGSDRDQVKAVVAGEGDIAIVNSYYIGKMLNSPDAEEVKTAQQIGLFFPNQNDRGTHINVSGAGVAKYAPNKENAILFIEYLISAEAQQVFTEANYEYPVLESVEPVKDIKEWGEFKEDKLGLNKLGKHNKKAVLIFDEAGWK</sequence>
<evidence type="ECO:0000313" key="5">
    <source>
        <dbReference type="Proteomes" id="UP000248054"/>
    </source>
</evidence>
<dbReference type="AlphaFoldDB" id="A0A2V4XFX3"/>
<dbReference type="OrthoDB" id="9769319at2"/>
<organism evidence="4 5">
    <name type="scientific">Winogradskyella epiphytica</name>
    <dbReference type="NCBI Taxonomy" id="262005"/>
    <lineage>
        <taxon>Bacteria</taxon>
        <taxon>Pseudomonadati</taxon>
        <taxon>Bacteroidota</taxon>
        <taxon>Flavobacteriia</taxon>
        <taxon>Flavobacteriales</taxon>
        <taxon>Flavobacteriaceae</taxon>
        <taxon>Winogradskyella</taxon>
    </lineage>
</organism>
<dbReference type="SUPFAM" id="SSF53850">
    <property type="entry name" value="Periplasmic binding protein-like II"/>
    <property type="match status" value="1"/>
</dbReference>
<dbReference type="Proteomes" id="UP000248054">
    <property type="component" value="Unassembled WGS sequence"/>
</dbReference>
<dbReference type="GO" id="GO:0046872">
    <property type="term" value="F:metal ion binding"/>
    <property type="evidence" value="ECO:0007669"/>
    <property type="project" value="UniProtKB-KW"/>
</dbReference>
<proteinExistence type="inferred from homology"/>
<dbReference type="InterPro" id="IPR006059">
    <property type="entry name" value="SBP"/>
</dbReference>
<evidence type="ECO:0000313" key="4">
    <source>
        <dbReference type="EMBL" id="PYE79989.1"/>
    </source>
</evidence>
<dbReference type="RefSeq" id="WP_110476395.1">
    <property type="nucleotide sequence ID" value="NZ_BMWQ01000009.1"/>
</dbReference>
<feature type="binding site" evidence="3">
    <location>
        <position position="46"/>
    </location>
    <ligand>
        <name>Fe cation</name>
        <dbReference type="ChEBI" id="CHEBI:24875"/>
    </ligand>
</feature>
<feature type="binding site" evidence="3">
    <location>
        <position position="233"/>
    </location>
    <ligand>
        <name>Fe cation</name>
        <dbReference type="ChEBI" id="CHEBI:24875"/>
    </ligand>
</feature>
<dbReference type="EMBL" id="QJTD01000008">
    <property type="protein sequence ID" value="PYE79989.1"/>
    <property type="molecule type" value="Genomic_DNA"/>
</dbReference>
<accession>A0A2V4XFX3</accession>
<name>A0A2V4XFX3_9FLAO</name>
<dbReference type="PIRSF" id="PIRSF002825">
    <property type="entry name" value="CfbpA"/>
    <property type="match status" value="1"/>
</dbReference>
<evidence type="ECO:0000256" key="3">
    <source>
        <dbReference type="PIRSR" id="PIRSR002825-1"/>
    </source>
</evidence>
<evidence type="ECO:0000256" key="1">
    <source>
        <dbReference type="ARBA" id="ARBA00008520"/>
    </source>
</evidence>
<feature type="binding site" evidence="3">
    <location>
        <position position="234"/>
    </location>
    <ligand>
        <name>Fe cation</name>
        <dbReference type="ChEBI" id="CHEBI:24875"/>
    </ligand>
</feature>
<dbReference type="PANTHER" id="PTHR30006">
    <property type="entry name" value="THIAMINE-BINDING PERIPLASMIC PROTEIN-RELATED"/>
    <property type="match status" value="1"/>
</dbReference>
<dbReference type="PROSITE" id="PS51257">
    <property type="entry name" value="PROKAR_LIPOPROTEIN"/>
    <property type="match status" value="1"/>
</dbReference>
<dbReference type="Gene3D" id="3.40.190.10">
    <property type="entry name" value="Periplasmic binding protein-like II"/>
    <property type="match status" value="2"/>
</dbReference>
<dbReference type="InterPro" id="IPR026045">
    <property type="entry name" value="Ferric-bd"/>
</dbReference>
<keyword evidence="3" id="KW-0408">Iron</keyword>
<dbReference type="Pfam" id="PF13416">
    <property type="entry name" value="SBP_bac_8"/>
    <property type="match status" value="1"/>
</dbReference>
<keyword evidence="3" id="KW-0479">Metal-binding</keyword>
<dbReference type="PANTHER" id="PTHR30006:SF15">
    <property type="entry name" value="IRON-UTILIZATION PERIPLASMIC PROTEIN"/>
    <property type="match status" value="1"/>
</dbReference>
<keyword evidence="5" id="KW-1185">Reference proteome</keyword>
<dbReference type="CDD" id="cd13542">
    <property type="entry name" value="PBP2_FutA1_ilke"/>
    <property type="match status" value="1"/>
</dbReference>
<protein>
    <submittedName>
        <fullName evidence="4">Iron(III) transport system substrate-binding protein</fullName>
    </submittedName>
</protein>
<gene>
    <name evidence="4" type="ORF">DFQ11_10813</name>
</gene>
<reference evidence="4 5" key="1">
    <citation type="submission" date="2018-06" db="EMBL/GenBank/DDBJ databases">
        <title>Genomic Encyclopedia of Type Strains, Phase III (KMG-III): the genomes of soil and plant-associated and newly described type strains.</title>
        <authorList>
            <person name="Whitman W."/>
        </authorList>
    </citation>
    <scope>NUCLEOTIDE SEQUENCE [LARGE SCALE GENOMIC DNA]</scope>
    <source>
        <strain evidence="4 5">CECT 7945</strain>
    </source>
</reference>
<evidence type="ECO:0000256" key="2">
    <source>
        <dbReference type="ARBA" id="ARBA00022729"/>
    </source>
</evidence>
<comment type="caution">
    <text evidence="4">The sequence shown here is derived from an EMBL/GenBank/DDBJ whole genome shotgun (WGS) entry which is preliminary data.</text>
</comment>
<dbReference type="GO" id="GO:0030288">
    <property type="term" value="C:outer membrane-bounded periplasmic space"/>
    <property type="evidence" value="ECO:0007669"/>
    <property type="project" value="TreeGrafter"/>
</dbReference>
<comment type="similarity">
    <text evidence="1">Belongs to the bacterial solute-binding protein 1 family.</text>
</comment>